<accession>A0A9Q1I234</accession>
<comment type="caution">
    <text evidence="1">The sequence shown here is derived from an EMBL/GenBank/DDBJ whole genome shotgun (WGS) entry which is preliminary data.</text>
</comment>
<evidence type="ECO:0000313" key="2">
    <source>
        <dbReference type="Proteomes" id="UP001152803"/>
    </source>
</evidence>
<reference evidence="1" key="1">
    <citation type="journal article" date="2023" name="Science">
        <title>Genome structures resolve the early diversification of teleost fishes.</title>
        <authorList>
            <person name="Parey E."/>
            <person name="Louis A."/>
            <person name="Montfort J."/>
            <person name="Bouchez O."/>
            <person name="Roques C."/>
            <person name="Iampietro C."/>
            <person name="Lluch J."/>
            <person name="Castinel A."/>
            <person name="Donnadieu C."/>
            <person name="Desvignes T."/>
            <person name="Floi Bucao C."/>
            <person name="Jouanno E."/>
            <person name="Wen M."/>
            <person name="Mejri S."/>
            <person name="Dirks R."/>
            <person name="Jansen H."/>
            <person name="Henkel C."/>
            <person name="Chen W.J."/>
            <person name="Zahm M."/>
            <person name="Cabau C."/>
            <person name="Klopp C."/>
            <person name="Thompson A.W."/>
            <person name="Robinson-Rechavi M."/>
            <person name="Braasch I."/>
            <person name="Lecointre G."/>
            <person name="Bobe J."/>
            <person name="Postlethwait J.H."/>
            <person name="Berthelot C."/>
            <person name="Roest Crollius H."/>
            <person name="Guiguen Y."/>
        </authorList>
    </citation>
    <scope>NUCLEOTIDE SEQUENCE</scope>
    <source>
        <strain evidence="1">Concon-B</strain>
    </source>
</reference>
<gene>
    <name evidence="1" type="ORF">COCON_G00076240</name>
</gene>
<name>A0A9Q1I234_CONCO</name>
<sequence length="71" mass="8054">MLQYLDFLHNYIQSFHRRQPPRCFPRTQERENCGYLSSAAPADPCFVFSDCRVSQNSSPSSGILDSPPSTV</sequence>
<evidence type="ECO:0000313" key="1">
    <source>
        <dbReference type="EMBL" id="KAJ8275872.1"/>
    </source>
</evidence>
<dbReference type="EMBL" id="JAFJMO010000005">
    <property type="protein sequence ID" value="KAJ8275872.1"/>
    <property type="molecule type" value="Genomic_DNA"/>
</dbReference>
<keyword evidence="2" id="KW-1185">Reference proteome</keyword>
<protein>
    <submittedName>
        <fullName evidence="1">Uncharacterized protein</fullName>
    </submittedName>
</protein>
<proteinExistence type="predicted"/>
<organism evidence="1 2">
    <name type="scientific">Conger conger</name>
    <name type="common">Conger eel</name>
    <name type="synonym">Muraena conger</name>
    <dbReference type="NCBI Taxonomy" id="82655"/>
    <lineage>
        <taxon>Eukaryota</taxon>
        <taxon>Metazoa</taxon>
        <taxon>Chordata</taxon>
        <taxon>Craniata</taxon>
        <taxon>Vertebrata</taxon>
        <taxon>Euteleostomi</taxon>
        <taxon>Actinopterygii</taxon>
        <taxon>Neopterygii</taxon>
        <taxon>Teleostei</taxon>
        <taxon>Anguilliformes</taxon>
        <taxon>Congridae</taxon>
        <taxon>Conger</taxon>
    </lineage>
</organism>
<dbReference type="Proteomes" id="UP001152803">
    <property type="component" value="Unassembled WGS sequence"/>
</dbReference>
<dbReference type="AlphaFoldDB" id="A0A9Q1I234"/>